<keyword evidence="5 7" id="KW-1133">Transmembrane helix</keyword>
<evidence type="ECO:0000256" key="4">
    <source>
        <dbReference type="ARBA" id="ARBA00022692"/>
    </source>
</evidence>
<feature type="transmembrane region" description="Helical" evidence="7">
    <location>
        <begin position="269"/>
        <end position="287"/>
    </location>
</feature>
<gene>
    <name evidence="9" type="ORF">H9849_05290</name>
</gene>
<evidence type="ECO:0000256" key="7">
    <source>
        <dbReference type="SAM" id="Phobius"/>
    </source>
</evidence>
<dbReference type="PROSITE" id="PS50850">
    <property type="entry name" value="MFS"/>
    <property type="match status" value="1"/>
</dbReference>
<dbReference type="AlphaFoldDB" id="A0A9D2BDU6"/>
<dbReference type="EMBL" id="DXEQ01000147">
    <property type="protein sequence ID" value="HIX72418.1"/>
    <property type="molecule type" value="Genomic_DNA"/>
</dbReference>
<dbReference type="InterPro" id="IPR036259">
    <property type="entry name" value="MFS_trans_sf"/>
</dbReference>
<dbReference type="SUPFAM" id="SSF103473">
    <property type="entry name" value="MFS general substrate transporter"/>
    <property type="match status" value="1"/>
</dbReference>
<dbReference type="PANTHER" id="PTHR23514:SF3">
    <property type="entry name" value="BYPASS OF STOP CODON PROTEIN 6"/>
    <property type="match status" value="1"/>
</dbReference>
<dbReference type="Gene3D" id="1.20.1250.20">
    <property type="entry name" value="MFS general substrate transporter like domains"/>
    <property type="match status" value="1"/>
</dbReference>
<evidence type="ECO:0000259" key="8">
    <source>
        <dbReference type="PROSITE" id="PS50850"/>
    </source>
</evidence>
<keyword evidence="4 7" id="KW-0812">Transmembrane</keyword>
<reference evidence="9" key="2">
    <citation type="submission" date="2021-04" db="EMBL/GenBank/DDBJ databases">
        <authorList>
            <person name="Gilroy R."/>
        </authorList>
    </citation>
    <scope>NUCLEOTIDE SEQUENCE</scope>
    <source>
        <strain evidence="9">ChiSxjej3B15-1167</strain>
    </source>
</reference>
<feature type="transmembrane region" description="Helical" evidence="7">
    <location>
        <begin position="356"/>
        <end position="374"/>
    </location>
</feature>
<feature type="transmembrane region" description="Helical" evidence="7">
    <location>
        <begin position="128"/>
        <end position="147"/>
    </location>
</feature>
<proteinExistence type="inferred from homology"/>
<dbReference type="InterPro" id="IPR011701">
    <property type="entry name" value="MFS"/>
</dbReference>
<keyword evidence="3" id="KW-0813">Transport</keyword>
<keyword evidence="6 7" id="KW-0472">Membrane</keyword>
<dbReference type="GO" id="GO:0005886">
    <property type="term" value="C:plasma membrane"/>
    <property type="evidence" value="ECO:0007669"/>
    <property type="project" value="UniProtKB-SubCell"/>
</dbReference>
<evidence type="ECO:0000313" key="10">
    <source>
        <dbReference type="Proteomes" id="UP000886805"/>
    </source>
</evidence>
<evidence type="ECO:0000313" key="9">
    <source>
        <dbReference type="EMBL" id="HIX72418.1"/>
    </source>
</evidence>
<feature type="domain" description="Major facilitator superfamily (MFS) profile" evidence="8">
    <location>
        <begin position="5"/>
        <end position="387"/>
    </location>
</feature>
<dbReference type="PANTHER" id="PTHR23514">
    <property type="entry name" value="BYPASS OF STOP CODON PROTEIN 6"/>
    <property type="match status" value="1"/>
</dbReference>
<comment type="subcellular location">
    <subcellularLocation>
        <location evidence="1">Cell membrane</location>
        <topology evidence="1">Multi-pass membrane protein</topology>
    </subcellularLocation>
</comment>
<sequence>MYTLLLVLIYIAFISLGLPDSLLGSGWPVMHQNLQVPVSFMGIITMVISGGTVVSSLFSDRLTRRFGTRIVTVASVFLTAVALIGFSFSHQFWMLLVFAIPYGLGAGAIDAALNNYVALHYTSRHMSWLHCFWGVGTIFSPFVMSYALRTSTWNTGYRLIGIVQLGIGLLLLVTLPVWKVDTQAEENNAPAMKLIDVFKIRGVSSLLLGFFAYCALEATTMNWASTYVVEVKGISPERAARFAALFYIGMTVGRFLSGFIMNKLGDRKMIRLGICILSCGILTLLFPTGNANVTLVGLIIVGLGCAPIYPCIIHSTPSNFGAGRAGAIIGIQMSSAYIGATFLPPLFGFIARRIGFGIYPIYIALFMILSISMVERTFRVTAGEQSRAPEGRRCSAS</sequence>
<accession>A0A9D2BDU6</accession>
<feature type="transmembrane region" description="Helical" evidence="7">
    <location>
        <begin position="159"/>
        <end position="178"/>
    </location>
</feature>
<comment type="caution">
    <text evidence="9">The sequence shown here is derived from an EMBL/GenBank/DDBJ whole genome shotgun (WGS) entry which is preliminary data.</text>
</comment>
<feature type="transmembrane region" description="Helical" evidence="7">
    <location>
        <begin position="293"/>
        <end position="313"/>
    </location>
</feature>
<organism evidence="9 10">
    <name type="scientific">Candidatus Anaerobutyricum stercoripullorum</name>
    <dbReference type="NCBI Taxonomy" id="2838456"/>
    <lineage>
        <taxon>Bacteria</taxon>
        <taxon>Bacillati</taxon>
        <taxon>Bacillota</taxon>
        <taxon>Clostridia</taxon>
        <taxon>Lachnospirales</taxon>
        <taxon>Lachnospiraceae</taxon>
        <taxon>Anaerobutyricum</taxon>
    </lineage>
</organism>
<comment type="similarity">
    <text evidence="2">Belongs to the major facilitator superfamily.</text>
</comment>
<feature type="transmembrane region" description="Helical" evidence="7">
    <location>
        <begin position="198"/>
        <end position="219"/>
    </location>
</feature>
<evidence type="ECO:0000256" key="5">
    <source>
        <dbReference type="ARBA" id="ARBA00022989"/>
    </source>
</evidence>
<dbReference type="GO" id="GO:0022857">
    <property type="term" value="F:transmembrane transporter activity"/>
    <property type="evidence" value="ECO:0007669"/>
    <property type="project" value="InterPro"/>
</dbReference>
<dbReference type="Proteomes" id="UP000886805">
    <property type="component" value="Unassembled WGS sequence"/>
</dbReference>
<evidence type="ECO:0000256" key="3">
    <source>
        <dbReference type="ARBA" id="ARBA00022448"/>
    </source>
</evidence>
<name>A0A9D2BDU6_9FIRM</name>
<evidence type="ECO:0000256" key="6">
    <source>
        <dbReference type="ARBA" id="ARBA00023136"/>
    </source>
</evidence>
<feature type="transmembrane region" description="Helical" evidence="7">
    <location>
        <begin position="239"/>
        <end position="257"/>
    </location>
</feature>
<dbReference type="Pfam" id="PF07690">
    <property type="entry name" value="MFS_1"/>
    <property type="match status" value="1"/>
</dbReference>
<feature type="transmembrane region" description="Helical" evidence="7">
    <location>
        <begin position="92"/>
        <end position="116"/>
    </location>
</feature>
<evidence type="ECO:0000256" key="2">
    <source>
        <dbReference type="ARBA" id="ARBA00008335"/>
    </source>
</evidence>
<evidence type="ECO:0000256" key="1">
    <source>
        <dbReference type="ARBA" id="ARBA00004651"/>
    </source>
</evidence>
<reference evidence="9" key="1">
    <citation type="journal article" date="2021" name="PeerJ">
        <title>Extensive microbial diversity within the chicken gut microbiome revealed by metagenomics and culture.</title>
        <authorList>
            <person name="Gilroy R."/>
            <person name="Ravi A."/>
            <person name="Getino M."/>
            <person name="Pursley I."/>
            <person name="Horton D.L."/>
            <person name="Alikhan N.F."/>
            <person name="Baker D."/>
            <person name="Gharbi K."/>
            <person name="Hall N."/>
            <person name="Watson M."/>
            <person name="Adriaenssens E.M."/>
            <person name="Foster-Nyarko E."/>
            <person name="Jarju S."/>
            <person name="Secka A."/>
            <person name="Antonio M."/>
            <person name="Oren A."/>
            <person name="Chaudhuri R.R."/>
            <person name="La Ragione R."/>
            <person name="Hildebrand F."/>
            <person name="Pallen M.J."/>
        </authorList>
    </citation>
    <scope>NUCLEOTIDE SEQUENCE</scope>
    <source>
        <strain evidence="9">ChiSxjej3B15-1167</strain>
    </source>
</reference>
<feature type="transmembrane region" description="Helical" evidence="7">
    <location>
        <begin position="66"/>
        <end position="86"/>
    </location>
</feature>
<protein>
    <submittedName>
        <fullName evidence="9">MFS transporter</fullName>
    </submittedName>
</protein>
<dbReference type="InterPro" id="IPR051788">
    <property type="entry name" value="MFS_Transporter"/>
</dbReference>
<dbReference type="InterPro" id="IPR020846">
    <property type="entry name" value="MFS_dom"/>
</dbReference>
<feature type="transmembrane region" description="Helical" evidence="7">
    <location>
        <begin position="34"/>
        <end position="54"/>
    </location>
</feature>
<feature type="transmembrane region" description="Helical" evidence="7">
    <location>
        <begin position="325"/>
        <end position="350"/>
    </location>
</feature>